<comment type="caution">
    <text evidence="3">The sequence shown here is derived from an EMBL/GenBank/DDBJ whole genome shotgun (WGS) entry which is preliminary data.</text>
</comment>
<name>A0A1H9KNE7_9BACI</name>
<evidence type="ECO:0000256" key="1">
    <source>
        <dbReference type="SAM" id="Coils"/>
    </source>
</evidence>
<dbReference type="EMBL" id="FOEH01000009">
    <property type="protein sequence ID" value="SER00373.1"/>
    <property type="molecule type" value="Genomic_DNA"/>
</dbReference>
<feature type="coiled-coil region" evidence="1">
    <location>
        <begin position="28"/>
        <end position="55"/>
    </location>
</feature>
<keyword evidence="4" id="KW-1185">Reference proteome</keyword>
<sequence>MKRKILSITMILLLIGAGTVSALVYHINDAADNLKNEYKEEVEVYQSEKDIKIKNDVSHITQQEIERMQTETRDYLNQRLGDDYQDSLNEKSDEIQKVTDEKIEEIKQYIDELLSAE</sequence>
<reference evidence="3 4" key="1">
    <citation type="submission" date="2016-10" db="EMBL/GenBank/DDBJ databases">
        <authorList>
            <person name="Varghese N."/>
            <person name="Submissions S."/>
        </authorList>
    </citation>
    <scope>NUCLEOTIDE SEQUENCE [LARGE SCALE GENOMIC DNA]</scope>
    <source>
        <strain evidence="3 4">CGMCC 1.7734</strain>
    </source>
</reference>
<keyword evidence="1" id="KW-0175">Coiled coil</keyword>
<dbReference type="RefSeq" id="WP_092506365.1">
    <property type="nucleotide sequence ID" value="NZ_FOEH01000009.1"/>
</dbReference>
<organism evidence="3 4">
    <name type="scientific">Virgibacillus subterraneus</name>
    <dbReference type="NCBI Taxonomy" id="621109"/>
    <lineage>
        <taxon>Bacteria</taxon>
        <taxon>Bacillati</taxon>
        <taxon>Bacillota</taxon>
        <taxon>Bacilli</taxon>
        <taxon>Bacillales</taxon>
        <taxon>Bacillaceae</taxon>
        <taxon>Virgibacillus</taxon>
    </lineage>
</organism>
<evidence type="ECO:0000313" key="4">
    <source>
        <dbReference type="Proteomes" id="UP000198733"/>
    </source>
</evidence>
<evidence type="ECO:0000313" key="3">
    <source>
        <dbReference type="EMBL" id="SER00373.1"/>
    </source>
</evidence>
<keyword evidence="2" id="KW-0732">Signal</keyword>
<proteinExistence type="predicted"/>
<accession>A0A1H9KNE7</accession>
<protein>
    <submittedName>
        <fullName evidence="3">Uncharacterized protein</fullName>
    </submittedName>
</protein>
<gene>
    <name evidence="3" type="ORF">SAMN05216232_3932</name>
</gene>
<feature type="signal peptide" evidence="2">
    <location>
        <begin position="1"/>
        <end position="22"/>
    </location>
</feature>
<evidence type="ECO:0000256" key="2">
    <source>
        <dbReference type="SAM" id="SignalP"/>
    </source>
</evidence>
<feature type="chain" id="PRO_5046253489" evidence="2">
    <location>
        <begin position="23"/>
        <end position="117"/>
    </location>
</feature>
<dbReference type="Proteomes" id="UP000198733">
    <property type="component" value="Unassembled WGS sequence"/>
</dbReference>